<evidence type="ECO:0000256" key="2">
    <source>
        <dbReference type="ARBA" id="ARBA00023015"/>
    </source>
</evidence>
<comment type="similarity">
    <text evidence="1">Belongs to the LysR transcriptional regulatory family.</text>
</comment>
<organism evidence="6 7">
    <name type="scientific">Roseibium album</name>
    <dbReference type="NCBI Taxonomy" id="311410"/>
    <lineage>
        <taxon>Bacteria</taxon>
        <taxon>Pseudomonadati</taxon>
        <taxon>Pseudomonadota</taxon>
        <taxon>Alphaproteobacteria</taxon>
        <taxon>Hyphomicrobiales</taxon>
        <taxon>Stappiaceae</taxon>
        <taxon>Roseibium</taxon>
    </lineage>
</organism>
<evidence type="ECO:0000313" key="6">
    <source>
        <dbReference type="EMBL" id="CTQ79357.1"/>
    </source>
</evidence>
<dbReference type="AlphaFoldDB" id="A0A0M7B1T6"/>
<evidence type="ECO:0000256" key="3">
    <source>
        <dbReference type="ARBA" id="ARBA00023125"/>
    </source>
</evidence>
<dbReference type="STRING" id="311410.LA5095_05962"/>
<dbReference type="EMBL" id="CXWC01000018">
    <property type="protein sequence ID" value="CTQ79357.1"/>
    <property type="molecule type" value="Genomic_DNA"/>
</dbReference>
<proteinExistence type="inferred from homology"/>
<dbReference type="GO" id="GO:0003700">
    <property type="term" value="F:DNA-binding transcription factor activity"/>
    <property type="evidence" value="ECO:0007669"/>
    <property type="project" value="InterPro"/>
</dbReference>
<dbReference type="Gene3D" id="3.40.190.290">
    <property type="match status" value="1"/>
</dbReference>
<keyword evidence="7" id="KW-1185">Reference proteome</keyword>
<name>A0A0M7B1T6_9HYPH</name>
<dbReference type="InterPro" id="IPR005119">
    <property type="entry name" value="LysR_subst-bd"/>
</dbReference>
<dbReference type="Pfam" id="PF03466">
    <property type="entry name" value="LysR_substrate"/>
    <property type="match status" value="1"/>
</dbReference>
<keyword evidence="4" id="KW-0804">Transcription</keyword>
<dbReference type="PANTHER" id="PTHR30537:SF5">
    <property type="entry name" value="HTH-TYPE TRANSCRIPTIONAL ACTIVATOR TTDR-RELATED"/>
    <property type="match status" value="1"/>
</dbReference>
<dbReference type="PROSITE" id="PS50931">
    <property type="entry name" value="HTH_LYSR"/>
    <property type="match status" value="1"/>
</dbReference>
<keyword evidence="3" id="KW-0238">DNA-binding</keyword>
<dbReference type="Proteomes" id="UP000049983">
    <property type="component" value="Unassembled WGS sequence"/>
</dbReference>
<dbReference type="InterPro" id="IPR036388">
    <property type="entry name" value="WH-like_DNA-bd_sf"/>
</dbReference>
<keyword evidence="2" id="KW-0805">Transcription regulation</keyword>
<accession>A0A0M7B1T6</accession>
<evidence type="ECO:0000313" key="7">
    <source>
        <dbReference type="Proteomes" id="UP000049983"/>
    </source>
</evidence>
<gene>
    <name evidence="6" type="primary">dmlR_20</name>
    <name evidence="6" type="ORF">LA5096_06151</name>
</gene>
<feature type="domain" description="HTH lysR-type" evidence="5">
    <location>
        <begin position="1"/>
        <end position="61"/>
    </location>
</feature>
<reference evidence="7" key="1">
    <citation type="submission" date="2015-07" db="EMBL/GenBank/DDBJ databases">
        <authorList>
            <person name="Rodrigo-Torres Lidia"/>
            <person name="Arahal R.David."/>
        </authorList>
    </citation>
    <scope>NUCLEOTIDE SEQUENCE [LARGE SCALE GENOMIC DNA]</scope>
    <source>
        <strain evidence="7">CECT 5096</strain>
    </source>
</reference>
<dbReference type="CDD" id="cd08422">
    <property type="entry name" value="PBP2_CrgA_like"/>
    <property type="match status" value="1"/>
</dbReference>
<dbReference type="PANTHER" id="PTHR30537">
    <property type="entry name" value="HTH-TYPE TRANSCRIPTIONAL REGULATOR"/>
    <property type="match status" value="1"/>
</dbReference>
<dbReference type="GO" id="GO:0043565">
    <property type="term" value="F:sequence-specific DNA binding"/>
    <property type="evidence" value="ECO:0007669"/>
    <property type="project" value="TreeGrafter"/>
</dbReference>
<dbReference type="OrthoDB" id="9813056at2"/>
<sequence>MTGSKVNDILVFLSVVETGSFVAGGKAFGLTRSTAGKAVARLEDSYGVRLLNRTTRALDLTEEGRSLYEHGQAVRAAIEAADESVAGNPTTPRGTLRITAPDGLGRRLLLPTVYRYLEHWPQTQIEISFSDRVDNVVETGFDLSIRIAVSSPEQGFVVRTLLRSETLFCAAPSYFETRERPLNAEQLSRHDLLQFASGHERQSWILHEEDETAFRVQGRVRLRCDSGEALREAALAGRGIALLTRIMVGQDIAEGRLEHVLPRVKFGAVPIVALFPHKRLLDARVRRFIDMLSEDLRKQDAD</sequence>
<dbReference type="Gene3D" id="1.10.10.10">
    <property type="entry name" value="Winged helix-like DNA-binding domain superfamily/Winged helix DNA-binding domain"/>
    <property type="match status" value="1"/>
</dbReference>
<dbReference type="InterPro" id="IPR058163">
    <property type="entry name" value="LysR-type_TF_proteobact-type"/>
</dbReference>
<dbReference type="GO" id="GO:0006351">
    <property type="term" value="P:DNA-templated transcription"/>
    <property type="evidence" value="ECO:0007669"/>
    <property type="project" value="TreeGrafter"/>
</dbReference>
<dbReference type="InterPro" id="IPR000847">
    <property type="entry name" value="LysR_HTH_N"/>
</dbReference>
<protein>
    <submittedName>
        <fullName evidence="6">D-malate degradation protein R</fullName>
    </submittedName>
</protein>
<dbReference type="SUPFAM" id="SSF46785">
    <property type="entry name" value="Winged helix' DNA-binding domain"/>
    <property type="match status" value="1"/>
</dbReference>
<evidence type="ECO:0000256" key="1">
    <source>
        <dbReference type="ARBA" id="ARBA00009437"/>
    </source>
</evidence>
<dbReference type="Pfam" id="PF00126">
    <property type="entry name" value="HTH_1"/>
    <property type="match status" value="1"/>
</dbReference>
<evidence type="ECO:0000256" key="4">
    <source>
        <dbReference type="ARBA" id="ARBA00023163"/>
    </source>
</evidence>
<dbReference type="SUPFAM" id="SSF53850">
    <property type="entry name" value="Periplasmic binding protein-like II"/>
    <property type="match status" value="1"/>
</dbReference>
<dbReference type="InterPro" id="IPR036390">
    <property type="entry name" value="WH_DNA-bd_sf"/>
</dbReference>
<evidence type="ECO:0000259" key="5">
    <source>
        <dbReference type="PROSITE" id="PS50931"/>
    </source>
</evidence>